<dbReference type="RefSeq" id="WP_163146393.1">
    <property type="nucleotide sequence ID" value="NZ_CP044456.1"/>
</dbReference>
<proteinExistence type="predicted"/>
<organism evidence="1 2">
    <name type="scientific">Acinetobacter indicus</name>
    <dbReference type="NCBI Taxonomy" id="756892"/>
    <lineage>
        <taxon>Bacteria</taxon>
        <taxon>Pseudomonadati</taxon>
        <taxon>Pseudomonadota</taxon>
        <taxon>Gammaproteobacteria</taxon>
        <taxon>Moraxellales</taxon>
        <taxon>Moraxellaceae</taxon>
        <taxon>Acinetobacter</taxon>
    </lineage>
</organism>
<gene>
    <name evidence="1" type="ORF">FSC09_15180</name>
</gene>
<dbReference type="EMBL" id="CP044456">
    <property type="protein sequence ID" value="QIC71735.1"/>
    <property type="molecule type" value="Genomic_DNA"/>
</dbReference>
<dbReference type="Proteomes" id="UP000503440">
    <property type="component" value="Plasmid pB18-1"/>
</dbReference>
<keyword evidence="1" id="KW-0614">Plasmid</keyword>
<evidence type="ECO:0000313" key="1">
    <source>
        <dbReference type="EMBL" id="QIC71735.1"/>
    </source>
</evidence>
<name>A0A6C0Y7N5_9GAMM</name>
<dbReference type="AlphaFoldDB" id="A0A6C0Y7N5"/>
<evidence type="ECO:0000313" key="2">
    <source>
        <dbReference type="Proteomes" id="UP000503440"/>
    </source>
</evidence>
<protein>
    <submittedName>
        <fullName evidence="1">Uncharacterized protein</fullName>
    </submittedName>
</protein>
<sequence length="298" mass="33903">MGTIALSSHSTRIYAGGFKACKILGSGGVMERIAPGSHDTHLYSVEEFLADTVSVDKGYGSELFDAINTLTGFTSYDQSKGVQYYFQGELHPYHRACTYQPLVRSINEDIKAIFAGMELSDPKKLSRKFSWWDKLLCNHTQAESDYLQGVKDIRCHKVLMERNAKQLLEALTALRSIEKELSTALPFLKQLIDQGFTFVQKQQENPEPVYERHVDRFNRQLQNAVAFQSMAMMNAKQIEQYIDVAQATLDRATEVSTLLIPIWQTVYHNQNSEHHVDKANLEEIAVLHERVIESLKSL</sequence>
<reference evidence="1 2" key="1">
    <citation type="submission" date="2019-09" db="EMBL/GenBank/DDBJ databases">
        <title>Non-baumannii Acinetobacter spp. carrying blaNDM-1 isolated in China.</title>
        <authorList>
            <person name="Cui C."/>
            <person name="Chen C."/>
            <person name="Sun J."/>
            <person name="Liu Y."/>
        </authorList>
    </citation>
    <scope>NUCLEOTIDE SEQUENCE [LARGE SCALE GENOMIC DNA]</scope>
    <source>
        <strain evidence="1 2">B18</strain>
        <plasmid evidence="2">pb18-1</plasmid>
    </source>
</reference>
<accession>A0A6C0Y7N5</accession>
<geneLocation type="plasmid" evidence="2">
    <name>pb18-1</name>
</geneLocation>